<sequence length="146" mass="16012">MEPTPDHSLQQQLEAAMGRLADYRDRLAAAQREAAATTVSVRSKDRMLTVVAGAGGIVKEVRFHTEAYREMAPAELGRALVETLTKALEEAGEKSRAVFAPLRETGTGLRRSMTGGSDVEEMLRPLRDLWPPADAAGQDREHDRRG</sequence>
<dbReference type="InterPro" id="IPR004401">
    <property type="entry name" value="YbaB/EbfC"/>
</dbReference>
<dbReference type="InterPro" id="IPR036894">
    <property type="entry name" value="YbaB-like_sf"/>
</dbReference>
<dbReference type="RefSeq" id="WP_189418276.1">
    <property type="nucleotide sequence ID" value="NZ_BMSM01000008.1"/>
</dbReference>
<feature type="compositionally biased region" description="Basic and acidic residues" evidence="1">
    <location>
        <begin position="137"/>
        <end position="146"/>
    </location>
</feature>
<keyword evidence="3" id="KW-1185">Reference proteome</keyword>
<dbReference type="EMBL" id="JAURUD010000001">
    <property type="protein sequence ID" value="MDP9685224.1"/>
    <property type="molecule type" value="Genomic_DNA"/>
</dbReference>
<evidence type="ECO:0000256" key="1">
    <source>
        <dbReference type="SAM" id="MobiDB-lite"/>
    </source>
</evidence>
<name>A0ABT9LNW4_STRGD</name>
<accession>A0ABT9LNW4</accession>
<dbReference type="Pfam" id="PF02575">
    <property type="entry name" value="YbaB_DNA_bd"/>
    <property type="match status" value="1"/>
</dbReference>
<protein>
    <submittedName>
        <fullName evidence="2">DNA-binding protein YbaB</fullName>
    </submittedName>
</protein>
<dbReference type="Gene3D" id="3.30.1310.10">
    <property type="entry name" value="Nucleoid-associated protein YbaB-like domain"/>
    <property type="match status" value="1"/>
</dbReference>
<gene>
    <name evidence="2" type="ORF">J2S47_005726</name>
</gene>
<organism evidence="2 3">
    <name type="scientific">Streptomyces griseoviridis</name>
    <dbReference type="NCBI Taxonomy" id="45398"/>
    <lineage>
        <taxon>Bacteria</taxon>
        <taxon>Bacillati</taxon>
        <taxon>Actinomycetota</taxon>
        <taxon>Actinomycetes</taxon>
        <taxon>Kitasatosporales</taxon>
        <taxon>Streptomycetaceae</taxon>
        <taxon>Streptomyces</taxon>
    </lineage>
</organism>
<dbReference type="GO" id="GO:0003677">
    <property type="term" value="F:DNA binding"/>
    <property type="evidence" value="ECO:0007669"/>
    <property type="project" value="UniProtKB-KW"/>
</dbReference>
<comment type="caution">
    <text evidence="2">The sequence shown here is derived from an EMBL/GenBank/DDBJ whole genome shotgun (WGS) entry which is preliminary data.</text>
</comment>
<proteinExistence type="predicted"/>
<evidence type="ECO:0000313" key="3">
    <source>
        <dbReference type="Proteomes" id="UP001231675"/>
    </source>
</evidence>
<evidence type="ECO:0000313" key="2">
    <source>
        <dbReference type="EMBL" id="MDP9685224.1"/>
    </source>
</evidence>
<reference evidence="2 3" key="1">
    <citation type="submission" date="2023-07" db="EMBL/GenBank/DDBJ databases">
        <title>Sequencing the genomes of 1000 actinobacteria strains.</title>
        <authorList>
            <person name="Klenk H.-P."/>
        </authorList>
    </citation>
    <scope>NUCLEOTIDE SEQUENCE [LARGE SCALE GENOMIC DNA]</scope>
    <source>
        <strain evidence="2 3">DSM 40229</strain>
    </source>
</reference>
<keyword evidence="2" id="KW-0238">DNA-binding</keyword>
<dbReference type="Proteomes" id="UP001231675">
    <property type="component" value="Unassembled WGS sequence"/>
</dbReference>
<dbReference type="GeneID" id="91554705"/>
<dbReference type="SUPFAM" id="SSF82607">
    <property type="entry name" value="YbaB-like"/>
    <property type="match status" value="1"/>
</dbReference>
<feature type="region of interest" description="Disordered" evidence="1">
    <location>
        <begin position="107"/>
        <end position="146"/>
    </location>
</feature>